<feature type="signal peptide" evidence="1">
    <location>
        <begin position="1"/>
        <end position="19"/>
    </location>
</feature>
<name>A0ABD3QM43_9STRA</name>
<sequence>MASKTAALLISTSLMAASAQDFPYPRPDKRYMAFQYLSGEDQAVAQNNLGYTPITWNVPGLAPVEQLGWWQFSEQQKNGAIALGFTENQWDCYINHYLTYTWSELTEAGLTDALGTLGWTQNSWEGSGDSPATESKWWGQLTTDEKNAARKLCYFQDNWNQVDMTPNNSYFPFPFPGFRYRPWDELSADFQDTAANSLSYDSDTWDTLGNNTAELNTYLNLDETERNGALDLGFYTHTWDCYMNHYDAYYWDSLYGSLLIAVEELGWTEDMWTNRDTYPDSEATFWADLTPQERAAATALCYFQESWDGEDLSTFYDYSTGLTKAMPSTTEVPADMDFSIFAGQGAPGSTWVPGQIATQQSSSNMKVVSASVTALALLVGSLLSM</sequence>
<evidence type="ECO:0000313" key="3">
    <source>
        <dbReference type="Proteomes" id="UP001530400"/>
    </source>
</evidence>
<feature type="chain" id="PRO_5044821956" evidence="1">
    <location>
        <begin position="20"/>
        <end position="385"/>
    </location>
</feature>
<organism evidence="2 3">
    <name type="scientific">Cyclotella atomus</name>
    <dbReference type="NCBI Taxonomy" id="382360"/>
    <lineage>
        <taxon>Eukaryota</taxon>
        <taxon>Sar</taxon>
        <taxon>Stramenopiles</taxon>
        <taxon>Ochrophyta</taxon>
        <taxon>Bacillariophyta</taxon>
        <taxon>Coscinodiscophyceae</taxon>
        <taxon>Thalassiosirophycidae</taxon>
        <taxon>Stephanodiscales</taxon>
        <taxon>Stephanodiscaceae</taxon>
        <taxon>Cyclotella</taxon>
    </lineage>
</organism>
<evidence type="ECO:0000313" key="2">
    <source>
        <dbReference type="EMBL" id="KAL3798750.1"/>
    </source>
</evidence>
<protein>
    <submittedName>
        <fullName evidence="2">Uncharacterized protein</fullName>
    </submittedName>
</protein>
<gene>
    <name evidence="2" type="ORF">ACHAWO_011994</name>
</gene>
<evidence type="ECO:0000256" key="1">
    <source>
        <dbReference type="SAM" id="SignalP"/>
    </source>
</evidence>
<dbReference type="EMBL" id="JALLPJ020000204">
    <property type="protein sequence ID" value="KAL3798750.1"/>
    <property type="molecule type" value="Genomic_DNA"/>
</dbReference>
<keyword evidence="1" id="KW-0732">Signal</keyword>
<accession>A0ABD3QM43</accession>
<keyword evidence="3" id="KW-1185">Reference proteome</keyword>
<proteinExistence type="predicted"/>
<dbReference type="Proteomes" id="UP001530400">
    <property type="component" value="Unassembled WGS sequence"/>
</dbReference>
<reference evidence="2 3" key="1">
    <citation type="submission" date="2024-10" db="EMBL/GenBank/DDBJ databases">
        <title>Updated reference genomes for cyclostephanoid diatoms.</title>
        <authorList>
            <person name="Roberts W.R."/>
            <person name="Alverson A.J."/>
        </authorList>
    </citation>
    <scope>NUCLEOTIDE SEQUENCE [LARGE SCALE GENOMIC DNA]</scope>
    <source>
        <strain evidence="2 3">AJA010-31</strain>
    </source>
</reference>
<comment type="caution">
    <text evidence="2">The sequence shown here is derived from an EMBL/GenBank/DDBJ whole genome shotgun (WGS) entry which is preliminary data.</text>
</comment>
<dbReference type="AlphaFoldDB" id="A0ABD3QM43"/>